<evidence type="ECO:0000256" key="5">
    <source>
        <dbReference type="ARBA" id="ARBA00051067"/>
    </source>
</evidence>
<dbReference type="InterPro" id="IPR000639">
    <property type="entry name" value="Epox_hydrolase-like"/>
</dbReference>
<dbReference type="AlphaFoldDB" id="A0AAV1DEE5"/>
<evidence type="ECO:0000256" key="2">
    <source>
        <dbReference type="ARBA" id="ARBA00013006"/>
    </source>
</evidence>
<dbReference type="EMBL" id="OX459122">
    <property type="protein sequence ID" value="CAI9105399.1"/>
    <property type="molecule type" value="Genomic_DNA"/>
</dbReference>
<comment type="catalytic activity">
    <reaction evidence="7">
        <text>(24S)-24,25-epoxycucurbitadienol + H2O = (24R)-24,25-dihydroxycucurbitadienol</text>
        <dbReference type="Rhea" id="RHEA:81855"/>
        <dbReference type="ChEBI" id="CHEBI:15377"/>
        <dbReference type="ChEBI" id="CHEBI:229949"/>
        <dbReference type="ChEBI" id="CHEBI:229950"/>
    </reaction>
    <physiologicalReaction direction="left-to-right" evidence="7">
        <dbReference type="Rhea" id="RHEA:81856"/>
    </physiologicalReaction>
</comment>
<evidence type="ECO:0000256" key="3">
    <source>
        <dbReference type="ARBA" id="ARBA00022801"/>
    </source>
</evidence>
<dbReference type="Pfam" id="PF00561">
    <property type="entry name" value="Abhydrolase_1"/>
    <property type="match status" value="1"/>
</dbReference>
<dbReference type="FunFam" id="3.40.50.1820:FF:000161">
    <property type="entry name" value="Epoxide hydrolase"/>
    <property type="match status" value="1"/>
</dbReference>
<dbReference type="Gene3D" id="3.40.50.1820">
    <property type="entry name" value="alpha/beta hydrolase"/>
    <property type="match status" value="1"/>
</dbReference>
<evidence type="ECO:0000256" key="6">
    <source>
        <dbReference type="ARBA" id="ARBA00058358"/>
    </source>
</evidence>
<dbReference type="PRINTS" id="PR00111">
    <property type="entry name" value="ABHYDROLASE"/>
</dbReference>
<comment type="pathway">
    <text evidence="1">Secondary metabolite biosynthesis; terpenoid biosynthesis.</text>
</comment>
<dbReference type="InterPro" id="IPR000073">
    <property type="entry name" value="AB_hydrolase_1"/>
</dbReference>
<dbReference type="EC" id="3.3.2.10" evidence="2"/>
<keyword evidence="3" id="KW-0378">Hydrolase</keyword>
<dbReference type="InterPro" id="IPR029058">
    <property type="entry name" value="AB_hydrolase_fold"/>
</dbReference>
<evidence type="ECO:0000313" key="10">
    <source>
        <dbReference type="Proteomes" id="UP001161247"/>
    </source>
</evidence>
<gene>
    <name evidence="9" type="ORF">OLC1_LOCUS14105</name>
</gene>
<comment type="catalytic activity">
    <reaction evidence="5">
        <text>an epoxide + H2O = an ethanediol</text>
        <dbReference type="Rhea" id="RHEA:19037"/>
        <dbReference type="ChEBI" id="CHEBI:15377"/>
        <dbReference type="ChEBI" id="CHEBI:32955"/>
        <dbReference type="ChEBI" id="CHEBI:140594"/>
        <dbReference type="EC" id="3.3.2.10"/>
    </reaction>
    <physiologicalReaction direction="left-to-right" evidence="5">
        <dbReference type="Rhea" id="RHEA:19038"/>
    </physiologicalReaction>
</comment>
<proteinExistence type="inferred from homology"/>
<protein>
    <recommendedName>
        <fullName evidence="2">soluble epoxide hydrolase</fullName>
        <ecNumber evidence="2">3.3.2.10</ecNumber>
    </recommendedName>
</protein>
<dbReference type="PANTHER" id="PTHR43329">
    <property type="entry name" value="EPOXIDE HYDROLASE"/>
    <property type="match status" value="1"/>
</dbReference>
<evidence type="ECO:0000313" key="9">
    <source>
        <dbReference type="EMBL" id="CAI9105399.1"/>
    </source>
</evidence>
<feature type="domain" description="AB hydrolase-1" evidence="8">
    <location>
        <begin position="25"/>
        <end position="132"/>
    </location>
</feature>
<dbReference type="GO" id="GO:0004301">
    <property type="term" value="F:epoxide hydrolase activity"/>
    <property type="evidence" value="ECO:0007669"/>
    <property type="project" value="UniProtKB-EC"/>
</dbReference>
<organism evidence="9 10">
    <name type="scientific">Oldenlandia corymbosa var. corymbosa</name>
    <dbReference type="NCBI Taxonomy" id="529605"/>
    <lineage>
        <taxon>Eukaryota</taxon>
        <taxon>Viridiplantae</taxon>
        <taxon>Streptophyta</taxon>
        <taxon>Embryophyta</taxon>
        <taxon>Tracheophyta</taxon>
        <taxon>Spermatophyta</taxon>
        <taxon>Magnoliopsida</taxon>
        <taxon>eudicotyledons</taxon>
        <taxon>Gunneridae</taxon>
        <taxon>Pentapetalae</taxon>
        <taxon>asterids</taxon>
        <taxon>lamiids</taxon>
        <taxon>Gentianales</taxon>
        <taxon>Rubiaceae</taxon>
        <taxon>Rubioideae</taxon>
        <taxon>Spermacoceae</taxon>
        <taxon>Hedyotis-Oldenlandia complex</taxon>
        <taxon>Oldenlandia</taxon>
    </lineage>
</organism>
<comment type="function">
    <text evidence="6">Epoxide hydrolase involved in the biosynthesis of cucurbitacin and mogroside tetracyclic triterpene natural products (e.g. siamenoside I and mogrosides IV, V and VI). Cucurbitacins have cytotoxic properties and exhibit deterrent taste as a defense barrier against herbivores. Mogrosides are nonsugar highly oxygenated compounds used as high-intensity zero-calorie sweeteners; they also possess pharmacological properties such as regulating immunity, lowering blood sugar and lipid levels, protecting the liver, and acting as antioxidants and antitumor agents. Catalyzes the hydrolysis of aromatic epoxide-containing substrates, such as the conversion of 24,25-epoxycucurbitadienol to 24,25-dihydroxycucurbitadienol.</text>
</comment>
<evidence type="ECO:0000256" key="7">
    <source>
        <dbReference type="ARBA" id="ARBA00093212"/>
    </source>
</evidence>
<evidence type="ECO:0000256" key="1">
    <source>
        <dbReference type="ARBA" id="ARBA00004721"/>
    </source>
</evidence>
<name>A0AAV1DEE5_OLDCO</name>
<dbReference type="Proteomes" id="UP001161247">
    <property type="component" value="Chromosome 5"/>
</dbReference>
<accession>A0AAV1DEE5</accession>
<sequence>MENIKHKNYSVNGINMHVAEIGEGPAVLFLHGFPDIWYSWRHQMVYLATKGYRAIAPDLRGYGDSDVPEGGATSYTAFHVVGDLVALLKTLDLDKVFLVGHDWGAVIAWYFVMFRPDLITALVNLSVVFRPRNPAIKPLDGFRLLFGDDYYICRFQAPGEAEEDIGKYDTAELMKAMLTIRDPGPPIIPKEVGFGIFLQIVPPTLPDWLTMDDVNYYATKFKQTGFTGGFNYYRAMDLNWEMTAAWAGAQIKVPVKFMVGELDLTYHAPGVQDYIHKGGFNKDVPDLQDVVVIKDAAHFVHQEKPDEINSHIYDFISKF</sequence>
<comment type="similarity">
    <text evidence="4">Belongs to the AB hydrolase superfamily. Epoxide hydrolase family.</text>
</comment>
<dbReference type="PRINTS" id="PR00412">
    <property type="entry name" value="EPOXHYDRLASE"/>
</dbReference>
<reference evidence="9" key="1">
    <citation type="submission" date="2023-03" db="EMBL/GenBank/DDBJ databases">
        <authorList>
            <person name="Julca I."/>
        </authorList>
    </citation>
    <scope>NUCLEOTIDE SEQUENCE</scope>
</reference>
<dbReference type="SUPFAM" id="SSF53474">
    <property type="entry name" value="alpha/beta-Hydrolases"/>
    <property type="match status" value="1"/>
</dbReference>
<keyword evidence="10" id="KW-1185">Reference proteome</keyword>
<evidence type="ECO:0000259" key="8">
    <source>
        <dbReference type="Pfam" id="PF00561"/>
    </source>
</evidence>
<evidence type="ECO:0000256" key="4">
    <source>
        <dbReference type="ARBA" id="ARBA00038334"/>
    </source>
</evidence>